<keyword evidence="2" id="KW-1185">Reference proteome</keyword>
<evidence type="ECO:0000313" key="2">
    <source>
        <dbReference type="Proteomes" id="UP001233999"/>
    </source>
</evidence>
<comment type="caution">
    <text evidence="1">The sequence shown here is derived from an EMBL/GenBank/DDBJ whole genome shotgun (WGS) entry which is preliminary data.</text>
</comment>
<reference evidence="1" key="1">
    <citation type="journal article" date="2023" name="IScience">
        <title>Live-bearing cockroach genome reveals convergent evolutionary mechanisms linked to viviparity in insects and beyond.</title>
        <authorList>
            <person name="Fouks B."/>
            <person name="Harrison M.C."/>
            <person name="Mikhailova A.A."/>
            <person name="Marchal E."/>
            <person name="English S."/>
            <person name="Carruthers M."/>
            <person name="Jennings E.C."/>
            <person name="Chiamaka E.L."/>
            <person name="Frigard R.A."/>
            <person name="Pippel M."/>
            <person name="Attardo G.M."/>
            <person name="Benoit J.B."/>
            <person name="Bornberg-Bauer E."/>
            <person name="Tobe S.S."/>
        </authorList>
    </citation>
    <scope>NUCLEOTIDE SEQUENCE</scope>
    <source>
        <strain evidence="1">Stay&amp;Tobe</strain>
    </source>
</reference>
<proteinExistence type="predicted"/>
<protein>
    <submittedName>
        <fullName evidence="1">Uncharacterized protein</fullName>
    </submittedName>
</protein>
<reference evidence="1" key="2">
    <citation type="submission" date="2023-05" db="EMBL/GenBank/DDBJ databases">
        <authorList>
            <person name="Fouks B."/>
        </authorList>
    </citation>
    <scope>NUCLEOTIDE SEQUENCE</scope>
    <source>
        <strain evidence="1">Stay&amp;Tobe</strain>
        <tissue evidence="1">Testes</tissue>
    </source>
</reference>
<feature type="non-terminal residue" evidence="1">
    <location>
        <position position="1"/>
    </location>
</feature>
<gene>
    <name evidence="1" type="ORF">L9F63_004046</name>
</gene>
<accession>A0AAD7ZGM0</accession>
<evidence type="ECO:0000313" key="1">
    <source>
        <dbReference type="EMBL" id="KAJ9580284.1"/>
    </source>
</evidence>
<sequence>CCQTMFIMNSANPQWISDVSRGTKMFAMWKVICKKLYKCSQKKTKSNIWPAHLNLALLIHSI</sequence>
<dbReference type="Proteomes" id="UP001233999">
    <property type="component" value="Unassembled WGS sequence"/>
</dbReference>
<organism evidence="1 2">
    <name type="scientific">Diploptera punctata</name>
    <name type="common">Pacific beetle cockroach</name>
    <dbReference type="NCBI Taxonomy" id="6984"/>
    <lineage>
        <taxon>Eukaryota</taxon>
        <taxon>Metazoa</taxon>
        <taxon>Ecdysozoa</taxon>
        <taxon>Arthropoda</taxon>
        <taxon>Hexapoda</taxon>
        <taxon>Insecta</taxon>
        <taxon>Pterygota</taxon>
        <taxon>Neoptera</taxon>
        <taxon>Polyneoptera</taxon>
        <taxon>Dictyoptera</taxon>
        <taxon>Blattodea</taxon>
        <taxon>Blaberoidea</taxon>
        <taxon>Blaberidae</taxon>
        <taxon>Diplopterinae</taxon>
        <taxon>Diploptera</taxon>
    </lineage>
</organism>
<dbReference type="EMBL" id="JASPKZ010008350">
    <property type="protein sequence ID" value="KAJ9580284.1"/>
    <property type="molecule type" value="Genomic_DNA"/>
</dbReference>
<feature type="non-terminal residue" evidence="1">
    <location>
        <position position="62"/>
    </location>
</feature>
<dbReference type="AlphaFoldDB" id="A0AAD7ZGM0"/>
<name>A0AAD7ZGM0_DIPPU</name>